<evidence type="ECO:0000313" key="7">
    <source>
        <dbReference type="EMBL" id="MFD1785589.1"/>
    </source>
</evidence>
<feature type="domain" description="Carboxylesterase type B" evidence="6">
    <location>
        <begin position="26"/>
        <end position="344"/>
    </location>
</feature>
<accession>A0ABW4N7V6</accession>
<evidence type="ECO:0000256" key="1">
    <source>
        <dbReference type="ARBA" id="ARBA00005964"/>
    </source>
</evidence>
<sequence>MARSQRGTTSAPSQGGDAPGAALAVIETGALRGVRLGSVSAFKGVPYAAPPVGALRWRPPQPAHPWTGERPADQFGAPCPQRRPADNSVGPEPAGEDCLTLNIWTPADRGGGGAPVMVWIHGGGFVNGSGSAPIYDGSAFARQGLVLVTLNYRLGRLGFFAHPALAEEAASRGEPTANYGFMDIIAALQWVQRNIAAFGGDPGNVTLFGQSAGAAAVQRLMISPPAQGLFHKAISQSGSGRNLPPTLAGRDPRGWPDALTEGRAYAASLGAETADALRAIPADVLVNTGYLSPFKGGGPVIDGRLLPMGVADAFESGLQAGVPLIIGSNAVETPATPETYQAAVAAVTTVSDTELAQLAAAYPDEATFAMNVAGDLAMTEPARRLAQLHARTAPTWLYRFDIVSAALRAHAAGAPHSQERPYVFRTLSAAPWPTTAEDEVRAEEMSAYWAAFARRGTPGAAGLPAWPRHSAENDLLMAFTNDGPKPAPAPYRERWTAIAALYEARIRAGGSRWAPLETGQ</sequence>
<dbReference type="InterPro" id="IPR002018">
    <property type="entry name" value="CarbesteraseB"/>
</dbReference>
<keyword evidence="8" id="KW-1185">Reference proteome</keyword>
<evidence type="ECO:0000256" key="4">
    <source>
        <dbReference type="RuleBase" id="RU361235"/>
    </source>
</evidence>
<reference evidence="8" key="1">
    <citation type="journal article" date="2019" name="Int. J. Syst. Evol. Microbiol.">
        <title>The Global Catalogue of Microorganisms (GCM) 10K type strain sequencing project: providing services to taxonomists for standard genome sequencing and annotation.</title>
        <authorList>
            <consortium name="The Broad Institute Genomics Platform"/>
            <consortium name="The Broad Institute Genome Sequencing Center for Infectious Disease"/>
            <person name="Wu L."/>
            <person name="Ma J."/>
        </authorList>
    </citation>
    <scope>NUCLEOTIDE SEQUENCE [LARGE SCALE GENOMIC DNA]</scope>
    <source>
        <strain evidence="8">DFY28</strain>
    </source>
</reference>
<evidence type="ECO:0000256" key="3">
    <source>
        <dbReference type="ARBA" id="ARBA00022801"/>
    </source>
</evidence>
<evidence type="ECO:0000256" key="2">
    <source>
        <dbReference type="ARBA" id="ARBA00010515"/>
    </source>
</evidence>
<dbReference type="PANTHER" id="PTHR11559">
    <property type="entry name" value="CARBOXYLESTERASE"/>
    <property type="match status" value="1"/>
</dbReference>
<gene>
    <name evidence="7" type="ORF">ACFSC0_19495</name>
</gene>
<dbReference type="Pfam" id="PF00135">
    <property type="entry name" value="COesterase"/>
    <property type="match status" value="2"/>
</dbReference>
<feature type="domain" description="Carboxylesterase type B" evidence="6">
    <location>
        <begin position="369"/>
        <end position="482"/>
    </location>
</feature>
<dbReference type="PROSITE" id="PS00122">
    <property type="entry name" value="CARBOXYLESTERASE_B_1"/>
    <property type="match status" value="1"/>
</dbReference>
<feature type="region of interest" description="Disordered" evidence="5">
    <location>
        <begin position="59"/>
        <end position="93"/>
    </location>
</feature>
<dbReference type="InterPro" id="IPR050309">
    <property type="entry name" value="Type-B_Carboxylest/Lipase"/>
</dbReference>
<dbReference type="Proteomes" id="UP001597237">
    <property type="component" value="Unassembled WGS sequence"/>
</dbReference>
<dbReference type="InterPro" id="IPR029058">
    <property type="entry name" value="AB_hydrolase_fold"/>
</dbReference>
<comment type="similarity">
    <text evidence="1 4">Belongs to the type-B carboxylesterase/lipase family.</text>
</comment>
<feature type="compositionally biased region" description="Polar residues" evidence="5">
    <location>
        <begin position="1"/>
        <end position="13"/>
    </location>
</feature>
<dbReference type="InterPro" id="IPR002168">
    <property type="entry name" value="Lipase_GDXG_HIS_AS"/>
</dbReference>
<dbReference type="PROSITE" id="PS01173">
    <property type="entry name" value="LIPASE_GDXG_HIS"/>
    <property type="match status" value="1"/>
</dbReference>
<dbReference type="InterPro" id="IPR019826">
    <property type="entry name" value="Carboxylesterase_B_AS"/>
</dbReference>
<comment type="similarity">
    <text evidence="2">Belongs to the 'GDXG' lipolytic enzyme family.</text>
</comment>
<dbReference type="PROSITE" id="PS00941">
    <property type="entry name" value="CARBOXYLESTERASE_B_2"/>
    <property type="match status" value="1"/>
</dbReference>
<evidence type="ECO:0000259" key="6">
    <source>
        <dbReference type="Pfam" id="PF00135"/>
    </source>
</evidence>
<comment type="caution">
    <text evidence="7">The sequence shown here is derived from an EMBL/GenBank/DDBJ whole genome shotgun (WGS) entry which is preliminary data.</text>
</comment>
<dbReference type="SUPFAM" id="SSF53474">
    <property type="entry name" value="alpha/beta-Hydrolases"/>
    <property type="match status" value="1"/>
</dbReference>
<proteinExistence type="inferred from homology"/>
<dbReference type="RefSeq" id="WP_377281629.1">
    <property type="nucleotide sequence ID" value="NZ_JBHRSI010000004.1"/>
</dbReference>
<evidence type="ECO:0000313" key="8">
    <source>
        <dbReference type="Proteomes" id="UP001597237"/>
    </source>
</evidence>
<feature type="region of interest" description="Disordered" evidence="5">
    <location>
        <begin position="1"/>
        <end position="20"/>
    </location>
</feature>
<keyword evidence="3 4" id="KW-0378">Hydrolase</keyword>
<protein>
    <recommendedName>
        <fullName evidence="4">Carboxylic ester hydrolase</fullName>
        <ecNumber evidence="4">3.1.1.-</ecNumber>
    </recommendedName>
</protein>
<dbReference type="EMBL" id="JBHUEY010000012">
    <property type="protein sequence ID" value="MFD1785589.1"/>
    <property type="molecule type" value="Genomic_DNA"/>
</dbReference>
<dbReference type="InterPro" id="IPR019819">
    <property type="entry name" value="Carboxylesterase_B_CS"/>
</dbReference>
<organism evidence="7 8">
    <name type="scientific">Phenylobacterium terrae</name>
    <dbReference type="NCBI Taxonomy" id="2665495"/>
    <lineage>
        <taxon>Bacteria</taxon>
        <taxon>Pseudomonadati</taxon>
        <taxon>Pseudomonadota</taxon>
        <taxon>Alphaproteobacteria</taxon>
        <taxon>Caulobacterales</taxon>
        <taxon>Caulobacteraceae</taxon>
        <taxon>Phenylobacterium</taxon>
    </lineage>
</organism>
<dbReference type="EC" id="3.1.1.-" evidence="4"/>
<name>A0ABW4N7V6_9CAUL</name>
<evidence type="ECO:0000256" key="5">
    <source>
        <dbReference type="SAM" id="MobiDB-lite"/>
    </source>
</evidence>
<dbReference type="Gene3D" id="3.40.50.1820">
    <property type="entry name" value="alpha/beta hydrolase"/>
    <property type="match status" value="1"/>
</dbReference>